<evidence type="ECO:0000256" key="2">
    <source>
        <dbReference type="ARBA" id="ARBA00004305"/>
    </source>
</evidence>
<dbReference type="GO" id="GO:0042802">
    <property type="term" value="F:identical protein binding"/>
    <property type="evidence" value="ECO:0007669"/>
    <property type="project" value="TreeGrafter"/>
</dbReference>
<evidence type="ECO:0000256" key="11">
    <source>
        <dbReference type="RuleBase" id="RU365036"/>
    </source>
</evidence>
<dbReference type="InterPro" id="IPR015424">
    <property type="entry name" value="PyrdxlP-dep_Trfase"/>
</dbReference>
<organism evidence="12">
    <name type="scientific">Spodoptera frugiperda</name>
    <name type="common">Fall armyworm</name>
    <dbReference type="NCBI Taxonomy" id="7108"/>
    <lineage>
        <taxon>Eukaryota</taxon>
        <taxon>Metazoa</taxon>
        <taxon>Ecdysozoa</taxon>
        <taxon>Arthropoda</taxon>
        <taxon>Hexapoda</taxon>
        <taxon>Insecta</taxon>
        <taxon>Pterygota</taxon>
        <taxon>Neoptera</taxon>
        <taxon>Endopterygota</taxon>
        <taxon>Lepidoptera</taxon>
        <taxon>Glossata</taxon>
        <taxon>Ditrysia</taxon>
        <taxon>Noctuoidea</taxon>
        <taxon>Noctuidae</taxon>
        <taxon>Amphipyrinae</taxon>
        <taxon>Spodoptera</taxon>
    </lineage>
</organism>
<name>A0A2H1V208_SPOFR</name>
<keyword evidence="7 11" id="KW-0032">Aminotransferase</keyword>
<dbReference type="FunFam" id="3.90.1150.10:FF:000152">
    <property type="entry name" value="Ornithine aminotransferase"/>
    <property type="match status" value="1"/>
</dbReference>
<proteinExistence type="inferred from homology"/>
<evidence type="ECO:0000256" key="7">
    <source>
        <dbReference type="ARBA" id="ARBA00022576"/>
    </source>
</evidence>
<dbReference type="GO" id="GO:0030170">
    <property type="term" value="F:pyridoxal phosphate binding"/>
    <property type="evidence" value="ECO:0007669"/>
    <property type="project" value="InterPro"/>
</dbReference>
<dbReference type="InterPro" id="IPR015421">
    <property type="entry name" value="PyrdxlP-dep_Trfase_major"/>
</dbReference>
<evidence type="ECO:0000256" key="10">
    <source>
        <dbReference type="RuleBase" id="RU003560"/>
    </source>
</evidence>
<dbReference type="InterPro" id="IPR015422">
    <property type="entry name" value="PyrdxlP-dep_Trfase_small"/>
</dbReference>
<dbReference type="UniPathway" id="UPA00098">
    <property type="reaction ID" value="UER00358"/>
</dbReference>
<evidence type="ECO:0000313" key="12">
    <source>
        <dbReference type="EMBL" id="SOQ34304.1"/>
    </source>
</evidence>
<comment type="pathway">
    <text evidence="3 11">Amino-acid biosynthesis; L-proline biosynthesis; L-glutamate 5-semialdehyde from L-ornithine: step 1/1.</text>
</comment>
<dbReference type="SUPFAM" id="SSF53383">
    <property type="entry name" value="PLP-dependent transferases"/>
    <property type="match status" value="1"/>
</dbReference>
<dbReference type="AlphaFoldDB" id="A0A2H1V208"/>
<reference evidence="12" key="1">
    <citation type="submission" date="2016-07" db="EMBL/GenBank/DDBJ databases">
        <authorList>
            <person name="Bretaudeau A."/>
        </authorList>
    </citation>
    <scope>NUCLEOTIDE SEQUENCE</scope>
    <source>
        <strain evidence="12">Rice</strain>
        <tissue evidence="12">Whole body</tissue>
    </source>
</reference>
<dbReference type="EC" id="2.6.1.13" evidence="6 11"/>
<dbReference type="GO" id="GO:0019544">
    <property type="term" value="P:L-arginine catabolic process to L-glutamate"/>
    <property type="evidence" value="ECO:0007669"/>
    <property type="project" value="TreeGrafter"/>
</dbReference>
<evidence type="ECO:0000256" key="1">
    <source>
        <dbReference type="ARBA" id="ARBA00001933"/>
    </source>
</evidence>
<evidence type="ECO:0000256" key="4">
    <source>
        <dbReference type="ARBA" id="ARBA00008954"/>
    </source>
</evidence>
<gene>
    <name evidence="12" type="ORF">SFRICE_004966</name>
</gene>
<dbReference type="InterPro" id="IPR010164">
    <property type="entry name" value="Orn_aminotrans"/>
</dbReference>
<protein>
    <recommendedName>
        <fullName evidence="6 11">Ornithine aminotransferase</fullName>
        <ecNumber evidence="6 11">2.6.1.13</ecNumber>
    </recommendedName>
</protein>
<comment type="subunit">
    <text evidence="5">Homotetramer.</text>
</comment>
<dbReference type="NCBIfam" id="TIGR01885">
    <property type="entry name" value="Orn_aminotrans"/>
    <property type="match status" value="1"/>
</dbReference>
<dbReference type="CDD" id="cd00610">
    <property type="entry name" value="OAT_like"/>
    <property type="match status" value="1"/>
</dbReference>
<dbReference type="InterPro" id="IPR049704">
    <property type="entry name" value="Aminotrans_3_PPA_site"/>
</dbReference>
<dbReference type="PROSITE" id="PS00600">
    <property type="entry name" value="AA_TRANSFER_CLASS_3"/>
    <property type="match status" value="1"/>
</dbReference>
<evidence type="ECO:0000256" key="3">
    <source>
        <dbReference type="ARBA" id="ARBA00004998"/>
    </source>
</evidence>
<dbReference type="PANTHER" id="PTHR11986">
    <property type="entry name" value="AMINOTRANSFERASE CLASS III"/>
    <property type="match status" value="1"/>
</dbReference>
<dbReference type="PIRSF" id="PIRSF000521">
    <property type="entry name" value="Transaminase_4ab_Lys_Orn"/>
    <property type="match status" value="1"/>
</dbReference>
<dbReference type="GO" id="GO:0010121">
    <property type="term" value="P:L-arginine catabolic process to proline via ornithine"/>
    <property type="evidence" value="ECO:0007669"/>
    <property type="project" value="TreeGrafter"/>
</dbReference>
<dbReference type="Gene3D" id="3.90.1150.10">
    <property type="entry name" value="Aspartate Aminotransferase, domain 1"/>
    <property type="match status" value="1"/>
</dbReference>
<sequence>MTPFSAFRERAAQARARVLTAQARESSPRGLAFLSCNISHMVGKSEQLSSQEIFALEDKHGCRNYAPVPVAVSRAEGVFVWDVEGKKYYDFLSAYSAVNQGHCHPRIIAALKKQAEKLTLVSRAFYSDQLGIYEKFMTELLGFDRLLPMNTGVEGGESACKIARKWGYDVKKIPEGQAKIIFAEGNFWGRTMSAVSASSDPSCYKGFGPYMPGFHLIPYNDTDALEKALQDPNVAAFMVEPIQGEAGVVIPDDGYLRKVRQLCTKYNVLWIADEVQTGLGRTGKLLAVHHEGVKPDILILGKALSGGVMPVSAVLANNSVMDVITPGTHGSTYGGNPLACAVATEAIKVLLEEKLCENAEKLGKILLEELNKIPKNKIATVRGRGLMCAIVIHDSIPAYDLCLRLRDAGLLTKTTHGQTIRLAPPLCITEQQIREGANIIRTVLESYDK</sequence>
<evidence type="ECO:0000256" key="5">
    <source>
        <dbReference type="ARBA" id="ARBA00011881"/>
    </source>
</evidence>
<dbReference type="EMBL" id="ODYU01000103">
    <property type="protein sequence ID" value="SOQ34304.1"/>
    <property type="molecule type" value="Genomic_DNA"/>
</dbReference>
<keyword evidence="9 10" id="KW-0663">Pyridoxal phosphate</keyword>
<dbReference type="GO" id="GO:0005759">
    <property type="term" value="C:mitochondrial matrix"/>
    <property type="evidence" value="ECO:0007669"/>
    <property type="project" value="UniProtKB-SubCell"/>
</dbReference>
<comment type="similarity">
    <text evidence="4 10">Belongs to the class-III pyridoxal-phosphate-dependent aminotransferase family.</text>
</comment>
<dbReference type="GO" id="GO:0055129">
    <property type="term" value="P:L-proline biosynthetic process"/>
    <property type="evidence" value="ECO:0007669"/>
    <property type="project" value="UniProtKB-UniPathway"/>
</dbReference>
<dbReference type="Gene3D" id="3.40.640.10">
    <property type="entry name" value="Type I PLP-dependent aspartate aminotransferase-like (Major domain)"/>
    <property type="match status" value="1"/>
</dbReference>
<keyword evidence="8 11" id="KW-0808">Transferase</keyword>
<accession>A0A2H1V208</accession>
<dbReference type="InterPro" id="IPR005814">
    <property type="entry name" value="Aminotrans_3"/>
</dbReference>
<comment type="subcellular location">
    <subcellularLocation>
        <location evidence="2">Mitochondrion matrix</location>
    </subcellularLocation>
</comment>
<dbReference type="PANTHER" id="PTHR11986:SF18">
    <property type="entry name" value="ORNITHINE AMINOTRANSFERASE, MITOCHONDRIAL"/>
    <property type="match status" value="1"/>
</dbReference>
<evidence type="ECO:0000256" key="9">
    <source>
        <dbReference type="ARBA" id="ARBA00022898"/>
    </source>
</evidence>
<dbReference type="Pfam" id="PF00202">
    <property type="entry name" value="Aminotran_3"/>
    <property type="match status" value="1"/>
</dbReference>
<dbReference type="FunFam" id="3.40.640.10:FF:000011">
    <property type="entry name" value="Ornithine aminotransferase"/>
    <property type="match status" value="1"/>
</dbReference>
<evidence type="ECO:0000256" key="8">
    <source>
        <dbReference type="ARBA" id="ARBA00022679"/>
    </source>
</evidence>
<comment type="catalytic activity">
    <reaction evidence="11">
        <text>a 2-oxocarboxylate + L-ornithine = L-glutamate 5-semialdehyde + an L-alpha-amino acid</text>
        <dbReference type="Rhea" id="RHEA:13877"/>
        <dbReference type="ChEBI" id="CHEBI:35179"/>
        <dbReference type="ChEBI" id="CHEBI:46911"/>
        <dbReference type="ChEBI" id="CHEBI:58066"/>
        <dbReference type="ChEBI" id="CHEBI:59869"/>
        <dbReference type="EC" id="2.6.1.13"/>
    </reaction>
</comment>
<evidence type="ECO:0000256" key="6">
    <source>
        <dbReference type="ARBA" id="ARBA00012924"/>
    </source>
</evidence>
<dbReference type="InterPro" id="IPR050103">
    <property type="entry name" value="Class-III_PLP-dep_AT"/>
</dbReference>
<comment type="cofactor">
    <cofactor evidence="1 11">
        <name>pyridoxal 5'-phosphate</name>
        <dbReference type="ChEBI" id="CHEBI:597326"/>
    </cofactor>
</comment>
<dbReference type="GO" id="GO:0004587">
    <property type="term" value="F:ornithine aminotransferase activity"/>
    <property type="evidence" value="ECO:0007669"/>
    <property type="project" value="UniProtKB-EC"/>
</dbReference>